<accession>A0A4P6PAW8</accession>
<keyword evidence="2" id="KW-1185">Reference proteome</keyword>
<dbReference type="Proteomes" id="UP000290244">
    <property type="component" value="Chromosome"/>
</dbReference>
<proteinExistence type="predicted"/>
<gene>
    <name evidence="1" type="ORF">EMK97_14325</name>
</gene>
<dbReference type="EMBL" id="CP034759">
    <property type="protein sequence ID" value="QBG36812.1"/>
    <property type="molecule type" value="Genomic_DNA"/>
</dbReference>
<sequence length="272" mass="30747">MEHYICETLDELAQKIDAVYVEDRKAQTLRFESVGNAELSSFVPFIKQHAYKKDIKKLSVKVSEAQAIYFFQHGFKIEASILAYYGLQDAIFLVYFLDDDTSQINERQNEIIDKALALQTKAIDVTYPEKIEITPDANIDSPQLNNDQVISFSGRLKTSENDDVMVFNASKNNEVIASATAQYNPEDSAVEFAAFMVNLGEDIHTVISALINYMQMHYRAKGCETAFTIVNANSLTINSVCAENQFDFGGTLKNESFIDGKLTHLNTWFKRL</sequence>
<organism evidence="1 2">
    <name type="scientific">Litorilituus sediminis</name>
    <dbReference type="NCBI Taxonomy" id="718192"/>
    <lineage>
        <taxon>Bacteria</taxon>
        <taxon>Pseudomonadati</taxon>
        <taxon>Pseudomonadota</taxon>
        <taxon>Gammaproteobacteria</taxon>
        <taxon>Alteromonadales</taxon>
        <taxon>Colwelliaceae</taxon>
        <taxon>Litorilituus</taxon>
    </lineage>
</organism>
<dbReference type="AlphaFoldDB" id="A0A4P6PAW8"/>
<protein>
    <submittedName>
        <fullName evidence="1">Uncharacterized protein</fullName>
    </submittedName>
</protein>
<name>A0A4P6PAW8_9GAMM</name>
<reference evidence="1 2" key="1">
    <citation type="submission" date="2018-12" db="EMBL/GenBank/DDBJ databases">
        <title>Complete genome of Litorilituus sediminis.</title>
        <authorList>
            <person name="Liu A."/>
            <person name="Rong J."/>
        </authorList>
    </citation>
    <scope>NUCLEOTIDE SEQUENCE [LARGE SCALE GENOMIC DNA]</scope>
    <source>
        <strain evidence="1 2">JCM 17549</strain>
    </source>
</reference>
<evidence type="ECO:0000313" key="2">
    <source>
        <dbReference type="Proteomes" id="UP000290244"/>
    </source>
</evidence>
<evidence type="ECO:0000313" key="1">
    <source>
        <dbReference type="EMBL" id="QBG36812.1"/>
    </source>
</evidence>
<dbReference type="RefSeq" id="WP_130603318.1">
    <property type="nucleotide sequence ID" value="NZ_CP034759.1"/>
</dbReference>
<dbReference type="KEGG" id="lsd:EMK97_14325"/>
<dbReference type="OrthoDB" id="6399183at2"/>